<dbReference type="EMBL" id="SLXM01000007">
    <property type="protein sequence ID" value="TCP23933.1"/>
    <property type="molecule type" value="Genomic_DNA"/>
</dbReference>
<keyword evidence="6 7" id="KW-0998">Cell outer membrane</keyword>
<dbReference type="InterPro" id="IPR036942">
    <property type="entry name" value="Beta-barrel_TonB_sf"/>
</dbReference>
<dbReference type="AlphaFoldDB" id="A0A4R2NQ26"/>
<dbReference type="Gene3D" id="2.40.170.20">
    <property type="entry name" value="TonB-dependent receptor, beta-barrel domain"/>
    <property type="match status" value="1"/>
</dbReference>
<proteinExistence type="inferred from homology"/>
<dbReference type="RefSeq" id="WP_132795207.1">
    <property type="nucleotide sequence ID" value="NZ_SLXM01000007.1"/>
</dbReference>
<keyword evidence="10" id="KW-0675">Receptor</keyword>
<keyword evidence="8" id="KW-0732">Signal</keyword>
<evidence type="ECO:0000256" key="2">
    <source>
        <dbReference type="ARBA" id="ARBA00022448"/>
    </source>
</evidence>
<comment type="caution">
    <text evidence="10">The sequence shown here is derived from an EMBL/GenBank/DDBJ whole genome shotgun (WGS) entry which is preliminary data.</text>
</comment>
<dbReference type="Proteomes" id="UP000294564">
    <property type="component" value="Unassembled WGS sequence"/>
</dbReference>
<protein>
    <submittedName>
        <fullName evidence="10">Outer membrane receptor protein involved in Fe transport</fullName>
    </submittedName>
</protein>
<dbReference type="PROSITE" id="PS52016">
    <property type="entry name" value="TONB_DEPENDENT_REC_3"/>
    <property type="match status" value="1"/>
</dbReference>
<dbReference type="Pfam" id="PF13715">
    <property type="entry name" value="CarbopepD_reg_2"/>
    <property type="match status" value="1"/>
</dbReference>
<dbReference type="SUPFAM" id="SSF49464">
    <property type="entry name" value="Carboxypeptidase regulatory domain-like"/>
    <property type="match status" value="1"/>
</dbReference>
<evidence type="ECO:0000313" key="11">
    <source>
        <dbReference type="Proteomes" id="UP000294564"/>
    </source>
</evidence>
<keyword evidence="5 7" id="KW-0472">Membrane</keyword>
<organism evidence="10 11">
    <name type="scientific">Tenacibaculum skagerrakense</name>
    <dbReference type="NCBI Taxonomy" id="186571"/>
    <lineage>
        <taxon>Bacteria</taxon>
        <taxon>Pseudomonadati</taxon>
        <taxon>Bacteroidota</taxon>
        <taxon>Flavobacteriia</taxon>
        <taxon>Flavobacteriales</taxon>
        <taxon>Flavobacteriaceae</taxon>
        <taxon>Tenacibaculum</taxon>
    </lineage>
</organism>
<evidence type="ECO:0000313" key="10">
    <source>
        <dbReference type="EMBL" id="TCP23933.1"/>
    </source>
</evidence>
<keyword evidence="4 7" id="KW-0812">Transmembrane</keyword>
<dbReference type="InterPro" id="IPR039426">
    <property type="entry name" value="TonB-dep_rcpt-like"/>
</dbReference>
<evidence type="ECO:0000256" key="1">
    <source>
        <dbReference type="ARBA" id="ARBA00004571"/>
    </source>
</evidence>
<dbReference type="InterPro" id="IPR008969">
    <property type="entry name" value="CarboxyPept-like_regulatory"/>
</dbReference>
<feature type="domain" description="TonB-dependent receptor plug" evidence="9">
    <location>
        <begin position="220"/>
        <end position="299"/>
    </location>
</feature>
<keyword evidence="11" id="KW-1185">Reference proteome</keyword>
<comment type="similarity">
    <text evidence="7">Belongs to the TonB-dependent receptor family.</text>
</comment>
<keyword evidence="2 7" id="KW-0813">Transport</keyword>
<dbReference type="InterPro" id="IPR012910">
    <property type="entry name" value="Plug_dom"/>
</dbReference>
<comment type="subcellular location">
    <subcellularLocation>
        <location evidence="1 7">Cell outer membrane</location>
        <topology evidence="1 7">Multi-pass membrane protein</topology>
    </subcellularLocation>
</comment>
<sequence length="860" mass="97947">MRCKQLSIVIFLFILSSICNLYSQTNQDTVLLKQLLVKIEEIHQVKFSYSDEVIHEKKVDEISLELPLEELLKVLAQQTNLLFKQTTNRYILILEKNTTSNKYVCGFVTDKYSKQRIEGASVYIKEKSIGTITDKEGYFELRGAKKNDVLSITYSGYTTIREVVDSLSIPCKTYEIEEHSSKLDEVLITSYLVNGITKNKDGSIAIKPQQREILPGLTEPDVLQSIQLLPGVLSPNETSSGLHIRGGTPDQNLVLFDGIRVYNPAHFFGMISAFNPYIIEEVNVLSEGVGAQYGNHVSGVIDIRTKSKVADKTSASVGSNLTHADAFLEMPLGKKASILISGRRSLSDIFETSTFQSLAKKVFQNTIIDQNEKNDVNQVFDKNNNFYFLDFNTKLIVDVSEKDQLMMHQLFVSNKLDYRFGLSDGTFLQNDKLNVENFGLGANWTRKWNANVSQETSLYFSDYELDYNFIGEQTVDPVFTQSSIKKNSIKEFNFKTGINTNLNKYNQLGFGFELINNDVSYNLGRTYSFSPDSDYEIEEASSSTIYALYGNYNYEKEDKVNINIGLRNTYFSLENTFFVEPRLYTQVKLFPSLWVNFSYEKKQQNISQLIEFSTNDFGLENYVWSLSNKNEIPILNSDQVSGGFVFKKNSWMLDVNTFYKTIDGLTSLGKGIATNANITANGSSVSKGINVLLKKQFTNYTSWISYSFGDTTFEFPQTNDGKPFSGSNDITHRFRWSNSYKIGNFDFSLGWVYRTGIPFTEVVETNNNGTQQFSFGDVNARRLDSYQRLDFSSTYKFNISRDKKWKAKLGVSFLNITDRSNTLQRNFFLTRDQDSNIIIGTTDTVSLGFTPNVMFRVIYN</sequence>
<evidence type="ECO:0000256" key="3">
    <source>
        <dbReference type="ARBA" id="ARBA00022452"/>
    </source>
</evidence>
<dbReference type="OrthoDB" id="9803050at2"/>
<evidence type="ECO:0000259" key="9">
    <source>
        <dbReference type="Pfam" id="PF07715"/>
    </source>
</evidence>
<reference evidence="10 11" key="1">
    <citation type="submission" date="2019-03" db="EMBL/GenBank/DDBJ databases">
        <title>Genomic Encyclopedia of Type Strains, Phase IV (KMG-IV): sequencing the most valuable type-strain genomes for metagenomic binning, comparative biology and taxonomic classification.</title>
        <authorList>
            <person name="Goeker M."/>
        </authorList>
    </citation>
    <scope>NUCLEOTIDE SEQUENCE [LARGE SCALE GENOMIC DNA]</scope>
    <source>
        <strain evidence="10 11">DSM 14836</strain>
    </source>
</reference>
<dbReference type="GO" id="GO:0009279">
    <property type="term" value="C:cell outer membrane"/>
    <property type="evidence" value="ECO:0007669"/>
    <property type="project" value="UniProtKB-SubCell"/>
</dbReference>
<dbReference type="Gene3D" id="2.170.130.10">
    <property type="entry name" value="TonB-dependent receptor, plug domain"/>
    <property type="match status" value="1"/>
</dbReference>
<evidence type="ECO:0000256" key="6">
    <source>
        <dbReference type="ARBA" id="ARBA00023237"/>
    </source>
</evidence>
<feature type="signal peptide" evidence="8">
    <location>
        <begin position="1"/>
        <end position="21"/>
    </location>
</feature>
<dbReference type="InterPro" id="IPR037066">
    <property type="entry name" value="Plug_dom_sf"/>
</dbReference>
<evidence type="ECO:0000256" key="7">
    <source>
        <dbReference type="PROSITE-ProRule" id="PRU01360"/>
    </source>
</evidence>
<name>A0A4R2NQ26_9FLAO</name>
<accession>A0A4R2NQ26</accession>
<evidence type="ECO:0000256" key="4">
    <source>
        <dbReference type="ARBA" id="ARBA00022692"/>
    </source>
</evidence>
<evidence type="ECO:0000256" key="5">
    <source>
        <dbReference type="ARBA" id="ARBA00023136"/>
    </source>
</evidence>
<gene>
    <name evidence="10" type="ORF">EV195_10798</name>
</gene>
<keyword evidence="3 7" id="KW-1134">Transmembrane beta strand</keyword>
<feature type="chain" id="PRO_5020962157" evidence="8">
    <location>
        <begin position="22"/>
        <end position="860"/>
    </location>
</feature>
<dbReference type="Gene3D" id="2.60.40.1120">
    <property type="entry name" value="Carboxypeptidase-like, regulatory domain"/>
    <property type="match status" value="1"/>
</dbReference>
<dbReference type="SUPFAM" id="SSF56935">
    <property type="entry name" value="Porins"/>
    <property type="match status" value="1"/>
</dbReference>
<dbReference type="Pfam" id="PF07715">
    <property type="entry name" value="Plug"/>
    <property type="match status" value="1"/>
</dbReference>
<evidence type="ECO:0000256" key="8">
    <source>
        <dbReference type="SAM" id="SignalP"/>
    </source>
</evidence>